<dbReference type="AlphaFoldDB" id="A0A250XSG0"/>
<feature type="compositionally biased region" description="Acidic residues" evidence="1">
    <location>
        <begin position="484"/>
        <end position="497"/>
    </location>
</feature>
<dbReference type="EMBL" id="BEGY01000213">
    <property type="protein sequence ID" value="GAX85998.1"/>
    <property type="molecule type" value="Genomic_DNA"/>
</dbReference>
<feature type="non-terminal residue" evidence="2">
    <location>
        <position position="530"/>
    </location>
</feature>
<evidence type="ECO:0000313" key="2">
    <source>
        <dbReference type="EMBL" id="GAX85998.1"/>
    </source>
</evidence>
<organism evidence="2 3">
    <name type="scientific">Chlamydomonas eustigma</name>
    <dbReference type="NCBI Taxonomy" id="1157962"/>
    <lineage>
        <taxon>Eukaryota</taxon>
        <taxon>Viridiplantae</taxon>
        <taxon>Chlorophyta</taxon>
        <taxon>core chlorophytes</taxon>
        <taxon>Chlorophyceae</taxon>
        <taxon>CS clade</taxon>
        <taxon>Chlamydomonadales</taxon>
        <taxon>Chlamydomonadaceae</taxon>
        <taxon>Chlamydomonas</taxon>
    </lineage>
</organism>
<name>A0A250XSG0_9CHLO</name>
<dbReference type="Proteomes" id="UP000232323">
    <property type="component" value="Unassembled WGS sequence"/>
</dbReference>
<feature type="compositionally biased region" description="Low complexity" evidence="1">
    <location>
        <begin position="501"/>
        <end position="514"/>
    </location>
</feature>
<evidence type="ECO:0000256" key="1">
    <source>
        <dbReference type="SAM" id="MobiDB-lite"/>
    </source>
</evidence>
<proteinExistence type="predicted"/>
<feature type="region of interest" description="Disordered" evidence="1">
    <location>
        <begin position="484"/>
        <end position="530"/>
    </location>
</feature>
<reference evidence="2 3" key="1">
    <citation type="submission" date="2017-08" db="EMBL/GenBank/DDBJ databases">
        <title>Acidophilic green algal genome provides insights into adaptation to an acidic environment.</title>
        <authorList>
            <person name="Hirooka S."/>
            <person name="Hirose Y."/>
            <person name="Kanesaki Y."/>
            <person name="Higuchi S."/>
            <person name="Fujiwara T."/>
            <person name="Onuma R."/>
            <person name="Era A."/>
            <person name="Ohbayashi R."/>
            <person name="Uzuka A."/>
            <person name="Nozaki H."/>
            <person name="Yoshikawa H."/>
            <person name="Miyagishima S.Y."/>
        </authorList>
    </citation>
    <scope>NUCLEOTIDE SEQUENCE [LARGE SCALE GENOMIC DNA]</scope>
    <source>
        <strain evidence="2 3">NIES-2499</strain>
    </source>
</reference>
<accession>A0A250XSG0</accession>
<sequence>MPDSRILQIVPVGVEFHKINVFRPLQVEITDQPGLLHDVKLTMRRFFRVTAECDFQFHTGTVLADENGDPPMFSEESYPEPTAGIYDYDSPEQRFRNNQGSFVTDSRVEAALYGFVQSKPRDWLFSSHWVGLKGIPGDELLMIHASLLLPPSPIRFSKRVSPDDQPSNALPFPSQGSSLMPVDQEFVELLKSRVHAVEDIAKKLCGPSMPKKQGSRLSNRQQTSNSSKLEKQPDFVAMLVSEFGQDIADNTIGIIPVHPKVANEGDEVPILAGLCMLSKHCEVSNPHMPATIFAGLLDAATGYMMLRAYGAIAGVLDPPQSKKENIDRERESALLDLLPTKDLQKPRRKALTRVLRMTGQSIRTKLNGLLSNKNGANNPRYIALLEVKLKKEPREHMAALAAKRLKMAADYPLTYPSLFPPEGSVVTFPSGVIVHRWDDRAVTVQGKDVAAFVKMKNPKITFERLQTVMKKGWEEAEKFFYEDVDMETLPDADDDDESSKSADSSSSDSEAGGMSDEEGESPAPVQKHDK</sequence>
<feature type="compositionally biased region" description="Polar residues" evidence="1">
    <location>
        <begin position="215"/>
        <end position="227"/>
    </location>
</feature>
<gene>
    <name evidence="2" type="ORF">CEUSTIGMA_g13414.t1</name>
</gene>
<keyword evidence="3" id="KW-1185">Reference proteome</keyword>
<comment type="caution">
    <text evidence="2">The sequence shown here is derived from an EMBL/GenBank/DDBJ whole genome shotgun (WGS) entry which is preliminary data.</text>
</comment>
<protein>
    <submittedName>
        <fullName evidence="2">Uncharacterized protein</fullName>
    </submittedName>
</protein>
<feature type="region of interest" description="Disordered" evidence="1">
    <location>
        <begin position="205"/>
        <end position="229"/>
    </location>
</feature>
<evidence type="ECO:0000313" key="3">
    <source>
        <dbReference type="Proteomes" id="UP000232323"/>
    </source>
</evidence>